<evidence type="ECO:0000313" key="8">
    <source>
        <dbReference type="EMBL" id="PGH07417.1"/>
    </source>
</evidence>
<dbReference type="Proteomes" id="UP000224634">
    <property type="component" value="Unassembled WGS sequence"/>
</dbReference>
<feature type="domain" description="Protein kinase" evidence="7">
    <location>
        <begin position="147"/>
        <end position="456"/>
    </location>
</feature>
<dbReference type="InterPro" id="IPR000253">
    <property type="entry name" value="FHA_dom"/>
</dbReference>
<feature type="region of interest" description="Disordered" evidence="5">
    <location>
        <begin position="733"/>
        <end position="757"/>
    </location>
</feature>
<organism evidence="8 9">
    <name type="scientific">Polytolypa hystricis (strain UAMH7299)</name>
    <dbReference type="NCBI Taxonomy" id="1447883"/>
    <lineage>
        <taxon>Eukaryota</taxon>
        <taxon>Fungi</taxon>
        <taxon>Dikarya</taxon>
        <taxon>Ascomycota</taxon>
        <taxon>Pezizomycotina</taxon>
        <taxon>Eurotiomycetes</taxon>
        <taxon>Eurotiomycetidae</taxon>
        <taxon>Onygenales</taxon>
        <taxon>Onygenales incertae sedis</taxon>
        <taxon>Polytolypa</taxon>
    </lineage>
</organism>
<dbReference type="SMART" id="SM00220">
    <property type="entry name" value="S_TKc"/>
    <property type="match status" value="1"/>
</dbReference>
<dbReference type="InterPro" id="IPR008271">
    <property type="entry name" value="Ser/Thr_kinase_AS"/>
</dbReference>
<dbReference type="CDD" id="cd22670">
    <property type="entry name" value="FHA_MEK1-like"/>
    <property type="match status" value="1"/>
</dbReference>
<dbReference type="InterPro" id="IPR011009">
    <property type="entry name" value="Kinase-like_dom_sf"/>
</dbReference>
<gene>
    <name evidence="8" type="ORF">AJ80_08002</name>
</gene>
<evidence type="ECO:0000256" key="4">
    <source>
        <dbReference type="PROSITE-ProRule" id="PRU10141"/>
    </source>
</evidence>
<reference evidence="8 9" key="1">
    <citation type="submission" date="2017-10" db="EMBL/GenBank/DDBJ databases">
        <title>Comparative genomics in systemic dimorphic fungi from Ajellomycetaceae.</title>
        <authorList>
            <person name="Munoz J.F."/>
            <person name="Mcewen J.G."/>
            <person name="Clay O.K."/>
            <person name="Cuomo C.A."/>
        </authorList>
    </citation>
    <scope>NUCLEOTIDE SEQUENCE [LARGE SCALE GENOMIC DNA]</scope>
    <source>
        <strain evidence="8 9">UAMH7299</strain>
    </source>
</reference>
<dbReference type="GO" id="GO:0004672">
    <property type="term" value="F:protein kinase activity"/>
    <property type="evidence" value="ECO:0007669"/>
    <property type="project" value="InterPro"/>
</dbReference>
<dbReference type="Pfam" id="PF00498">
    <property type="entry name" value="FHA"/>
    <property type="match status" value="1"/>
</dbReference>
<name>A0A2B7XFJ5_POLH7</name>
<dbReference type="STRING" id="1447883.A0A2B7XFJ5"/>
<feature type="compositionally biased region" description="Basic residues" evidence="5">
    <location>
        <begin position="549"/>
        <end position="561"/>
    </location>
</feature>
<dbReference type="Pfam" id="PF00069">
    <property type="entry name" value="Pkinase"/>
    <property type="match status" value="1"/>
</dbReference>
<evidence type="ECO:0000256" key="2">
    <source>
        <dbReference type="ARBA" id="ARBA00022741"/>
    </source>
</evidence>
<dbReference type="SUPFAM" id="SSF49879">
    <property type="entry name" value="SMAD/FHA domain"/>
    <property type="match status" value="1"/>
</dbReference>
<dbReference type="PROSITE" id="PS00107">
    <property type="entry name" value="PROTEIN_KINASE_ATP"/>
    <property type="match status" value="1"/>
</dbReference>
<evidence type="ECO:0000256" key="5">
    <source>
        <dbReference type="SAM" id="MobiDB-lite"/>
    </source>
</evidence>
<evidence type="ECO:0000256" key="3">
    <source>
        <dbReference type="ARBA" id="ARBA00022840"/>
    </source>
</evidence>
<comment type="similarity">
    <text evidence="1">Belongs to the protein kinase superfamily. CAMK Ser/Thr protein kinase family. CHEK2 subfamily.</text>
</comment>
<evidence type="ECO:0000313" key="9">
    <source>
        <dbReference type="Proteomes" id="UP000224634"/>
    </source>
</evidence>
<feature type="compositionally biased region" description="Basic residues" evidence="5">
    <location>
        <begin position="581"/>
        <end position="590"/>
    </location>
</feature>
<accession>A0A2B7XFJ5</accession>
<dbReference type="InterPro" id="IPR008984">
    <property type="entry name" value="SMAD_FHA_dom_sf"/>
</dbReference>
<feature type="compositionally biased region" description="Low complexity" evidence="5">
    <location>
        <begin position="537"/>
        <end position="548"/>
    </location>
</feature>
<dbReference type="GO" id="GO:0005524">
    <property type="term" value="F:ATP binding"/>
    <property type="evidence" value="ECO:0007669"/>
    <property type="project" value="UniProtKB-UniRule"/>
</dbReference>
<dbReference type="PROSITE" id="PS50006">
    <property type="entry name" value="FHA_DOMAIN"/>
    <property type="match status" value="1"/>
</dbReference>
<proteinExistence type="inferred from homology"/>
<keyword evidence="2 4" id="KW-0547">Nucleotide-binding</keyword>
<dbReference type="EMBL" id="PDNA01000168">
    <property type="protein sequence ID" value="PGH07417.1"/>
    <property type="molecule type" value="Genomic_DNA"/>
</dbReference>
<keyword evidence="8" id="KW-0418">Kinase</keyword>
<feature type="region of interest" description="Disordered" evidence="5">
    <location>
        <begin position="772"/>
        <end position="799"/>
    </location>
</feature>
<dbReference type="PANTHER" id="PTHR24347">
    <property type="entry name" value="SERINE/THREONINE-PROTEIN KINASE"/>
    <property type="match status" value="1"/>
</dbReference>
<dbReference type="PROSITE" id="PS00108">
    <property type="entry name" value="PROTEIN_KINASE_ST"/>
    <property type="match status" value="1"/>
</dbReference>
<sequence length="875" mass="98566">MEGFSPTSHDHVGVLYESNSRLGTRRSINVYASEELIVGRHAGSCHLMVDDPVVSNKHLRIYTIIFDQGNPGEVAPLIYAQDLSSNGTFWNGALIGKGNGGFLLSDGDTLSISEDTSLTLKCQHEKDDPPFGQIQLDEIAKFHQDYSITNRLLGAGAYGKVHMAVDHSRGKQLACKIVDIGGLKKRLGDLRSCVRKTRRPAAEVDMHAETQGLGKWGERCRETRYIESKLEVYNREVDILKHLHHPNIIGLEKVFRTENTIYMFQELVTAGDLFSFLEFKQGKLLDVEAAVIVRQIVIALDYLHANGIVHRDLKPDNVLMTSLENGSRVVLTDFGCARYIGHLTTRMTTMMGTVEYTAPEIRRTESTRKRGYTKAVDMWSLGCLTVVLLTGGSPFTDPNTLEYSEEMAFNCNLDALEMDKEWQQVGERPKDFVRKLLVQDPERRMIAKGALIHGWFANPVHYQAFHEVYTRSVKGWDPRPDPRTIVSNLVDGDFRLEDEAKLKAQGFDHSAPAYRPCLPFANNFHHTIMRSQSPGVGHRSGSRTTHSGSTKRRPDNRKKERKSQTRETNSASLRLLDDQRKRNKDYKRRMTKLDAVKRARKKRVEEWAATNENPDDKQNEEANMTNRNIENGVDPTGDDHLFEDISSYGYNPKRGKSRVRLPFSPRAWDQGLYYLVSAELAAVFETQQQQGAMGEWGSFYDGSSTASTPVLVATPQELMLDVEPMDTLEPGMEISTLRPPPPPSPANGDAEASSLPNQLSFGDVDGWLSRINIDPDPDQDLNPDACPAEPASERRRGNGRRRVKDIFDFEEDTEEEEEADQVYEEVEDRISGKKRMVVYGEDADVVAGTEMDVDVDDEYINGPISYVTLDEFLGL</sequence>
<dbReference type="Gene3D" id="3.30.200.20">
    <property type="entry name" value="Phosphorylase Kinase, domain 1"/>
    <property type="match status" value="1"/>
</dbReference>
<dbReference type="OrthoDB" id="74764at2759"/>
<protein>
    <submittedName>
        <fullName evidence="8">CAMK protein kinase</fullName>
    </submittedName>
</protein>
<dbReference type="SMART" id="SM00240">
    <property type="entry name" value="FHA"/>
    <property type="match status" value="1"/>
</dbReference>
<dbReference type="SUPFAM" id="SSF56112">
    <property type="entry name" value="Protein kinase-like (PK-like)"/>
    <property type="match status" value="1"/>
</dbReference>
<evidence type="ECO:0000259" key="6">
    <source>
        <dbReference type="PROSITE" id="PS50006"/>
    </source>
</evidence>
<dbReference type="InterPro" id="IPR000719">
    <property type="entry name" value="Prot_kinase_dom"/>
</dbReference>
<dbReference type="PROSITE" id="PS50011">
    <property type="entry name" value="PROTEIN_KINASE_DOM"/>
    <property type="match status" value="1"/>
</dbReference>
<keyword evidence="3 4" id="KW-0067">ATP-binding</keyword>
<dbReference type="InterPro" id="IPR017441">
    <property type="entry name" value="Protein_kinase_ATP_BS"/>
</dbReference>
<feature type="region of interest" description="Disordered" evidence="5">
    <location>
        <begin position="530"/>
        <end position="621"/>
    </location>
</feature>
<comment type="caution">
    <text evidence="8">The sequence shown here is derived from an EMBL/GenBank/DDBJ whole genome shotgun (WGS) entry which is preliminary data.</text>
</comment>
<dbReference type="AlphaFoldDB" id="A0A2B7XFJ5"/>
<keyword evidence="9" id="KW-1185">Reference proteome</keyword>
<dbReference type="Gene3D" id="2.60.200.20">
    <property type="match status" value="1"/>
</dbReference>
<dbReference type="Gene3D" id="1.10.510.10">
    <property type="entry name" value="Transferase(Phosphotransferase) domain 1"/>
    <property type="match status" value="1"/>
</dbReference>
<keyword evidence="8" id="KW-0808">Transferase</keyword>
<feature type="domain" description="FHA" evidence="6">
    <location>
        <begin position="36"/>
        <end position="95"/>
    </location>
</feature>
<evidence type="ECO:0000256" key="1">
    <source>
        <dbReference type="ARBA" id="ARBA00005575"/>
    </source>
</evidence>
<evidence type="ECO:0000259" key="7">
    <source>
        <dbReference type="PROSITE" id="PS50011"/>
    </source>
</evidence>
<feature type="binding site" evidence="4">
    <location>
        <position position="176"/>
    </location>
    <ligand>
        <name>ATP</name>
        <dbReference type="ChEBI" id="CHEBI:30616"/>
    </ligand>
</feature>